<dbReference type="SUPFAM" id="SSF158472">
    <property type="entry name" value="HAMP domain-like"/>
    <property type="match status" value="1"/>
</dbReference>
<evidence type="ECO:0000256" key="12">
    <source>
        <dbReference type="ARBA" id="ARBA00023012"/>
    </source>
</evidence>
<dbReference type="SUPFAM" id="SSF141868">
    <property type="entry name" value="EAL domain-like"/>
    <property type="match status" value="1"/>
</dbReference>
<dbReference type="Pfam" id="PF00563">
    <property type="entry name" value="EAL"/>
    <property type="match status" value="1"/>
</dbReference>
<dbReference type="PROSITE" id="PS50109">
    <property type="entry name" value="HIS_KIN"/>
    <property type="match status" value="1"/>
</dbReference>
<accession>A0A545U893</accession>
<dbReference type="FunFam" id="3.20.20.450:FF:000001">
    <property type="entry name" value="Cyclic di-GMP phosphodiesterase yahA"/>
    <property type="match status" value="1"/>
</dbReference>
<keyword evidence="25" id="KW-1185">Reference proteome</keyword>
<dbReference type="CDD" id="cd00088">
    <property type="entry name" value="HPT"/>
    <property type="match status" value="1"/>
</dbReference>
<dbReference type="SMART" id="SM00304">
    <property type="entry name" value="HAMP"/>
    <property type="match status" value="1"/>
</dbReference>
<evidence type="ECO:0000259" key="21">
    <source>
        <dbReference type="PROSITE" id="PS50885"/>
    </source>
</evidence>
<dbReference type="InterPro" id="IPR029787">
    <property type="entry name" value="Nucleotide_cyclase"/>
</dbReference>
<evidence type="ECO:0000256" key="1">
    <source>
        <dbReference type="ARBA" id="ARBA00000085"/>
    </source>
</evidence>
<keyword evidence="5" id="KW-0973">c-di-GMP</keyword>
<feature type="domain" description="HPt" evidence="23">
    <location>
        <begin position="850"/>
        <end position="954"/>
    </location>
</feature>
<reference evidence="24 25" key="1">
    <citation type="submission" date="2019-06" db="EMBL/GenBank/DDBJ databases">
        <title>Whole genome sequence for Cellvibrionaceae sp. R142.</title>
        <authorList>
            <person name="Wang G."/>
        </authorList>
    </citation>
    <scope>NUCLEOTIDE SEQUENCE [LARGE SCALE GENOMIC DNA]</scope>
    <source>
        <strain evidence="24 25">R142</strain>
    </source>
</reference>
<dbReference type="PROSITE" id="PS50885">
    <property type="entry name" value="HAMP"/>
    <property type="match status" value="1"/>
</dbReference>
<keyword evidence="8" id="KW-0547">Nucleotide-binding</keyword>
<dbReference type="SMART" id="SM00388">
    <property type="entry name" value="HisKA"/>
    <property type="match status" value="1"/>
</dbReference>
<evidence type="ECO:0000313" key="25">
    <source>
        <dbReference type="Proteomes" id="UP000319732"/>
    </source>
</evidence>
<dbReference type="InterPro" id="IPR043128">
    <property type="entry name" value="Rev_trsase/Diguanyl_cyclase"/>
</dbReference>
<dbReference type="InterPro" id="IPR001633">
    <property type="entry name" value="EAL_dom"/>
</dbReference>
<sequence length="1527" mass="166965">MQIQYQSVNERPTMSKSPDKTWSRLSFRQQLVLTFSLGISCLAITSSLVISSVSNNTVYEQMLNEGRQVTEAFAEQATLSLLYRSPDSAEESAQSTLAFPDVAGVTIYTPDRNTLYHFGASNPATDNAKNLPVAEQIYTENDDAWFFSAPVYAGETLEEDVTGGGSPFDTETSLRELIGFVEVVVSKDSLKAMSVKILRSNLLVAGGLSIFLLPLLLMITRHVTQPIKNLAQIMGRAEQGQTDVRAQLQGPKDIIEMETAFNTMMSELQSREQELKRARDTALASAQVKGEFAATVSHELRTPMNGIMGMLELLHGMGLSDKQEEYIKVARTSGESLLALIDDILDFSKIESGKMKLHLTDIDPREMLQDIVELLTTQARQRDVTLHCDTAAPVPASMRGDSGRIRQVLINLTGNAIKFTEHGSVTLRLSLRASDNTLLNDAPEELYFEVEDTGIGIPVEAQQRIFEAFAQADSSTTRKYGGTGLGLAICGQLVELMGGNIGVHSQPGQGSTFWFSIPLEAGVGAVPVREIDHTKLVGLRILLVGNDAEPIEHLEKSLLDWETFHRTTSNGQTGLSALQAAAAQGRPFDLVIIDTPIDDLSITEFIERMHSEETLRKTHIILLGEPTGEAAVETASATWLPRQPQALALFDAIDQQLSKRPAKAPRKVAPAAVEAAVAATVLIAEDNTANQQVALGMLERLGHTGHLAGDGEEAITLLQQQHFDLVLMDCIMPGMDGYEATRLIRREETDSNRIPIIAMTANVGPSDRQRCLDAGMDDYLTKPVNLADLQTALGNWLGQAAAPADEPAADMPAATQTVDSTGTAPQPDTADIEQLPTLDTATIDKLRELVGKRFQAMLEAFLEDTPRHIENLKTAVNEEDAGKIHALSHSITGSANNLGAVRLARFSRDLEQLGAARQMAGTGELAAQIECEYRSLVELLTQQLAQQPLQETAPSEQPPAIPDQHRILVVDDESSARLALHGILERDGYAISEAKNGAEAVAACKRQSPDLVLMDAMMPDMDGFTACQRIQTLELPSTPPILMVTALQDEESIERAFASGATDFIPKPVNLTVLRQRIARLLKTNSAEKTAHQLAYYDSLTNLPNRTLFLERARELLQQAEAKQQMMALMFLDLDRFKLVNDTQGHDAGDLLLKTVSLRLQGSIRGADIVARLGGDDFTILLNDIESPETVVRVAEKICRRLVQPFAFLAQQVYVSASIGIALYPQNGGNIGTLMKHADTAMFSAKAKGGGAFQFYEYGMATEISRQLELESELRQALQTNELVLHYQPQMDLLTGKLVGMEALVRWQHPQRGLLPPSEFIPLAEQSGLINALGDWVLLHACRQQKAWLDQGIVPLPVAVNVSGRQLGGDVLFNKIKDILAETDIPHNLLKLELTEDTLADSNQEIVEQLQHLKSLGVTLAIDDFGTGYSSLSYLKQFPVDTLKIDRTFIKDLPDDTDSAAIAGSIIALGHRLGMKIVAEGVETEAQRDFLKREGCDVAQGYLLSRPLPKPELESWLQARVKEDGAA</sequence>
<dbReference type="CDD" id="cd01948">
    <property type="entry name" value="EAL"/>
    <property type="match status" value="1"/>
</dbReference>
<evidence type="ECO:0000256" key="5">
    <source>
        <dbReference type="ARBA" id="ARBA00022636"/>
    </source>
</evidence>
<keyword evidence="13 17" id="KW-0472">Membrane</keyword>
<keyword evidence="9" id="KW-0418">Kinase</keyword>
<evidence type="ECO:0000313" key="24">
    <source>
        <dbReference type="EMBL" id="TQV85695.1"/>
    </source>
</evidence>
<keyword evidence="6" id="KW-0808">Transferase</keyword>
<evidence type="ECO:0000259" key="18">
    <source>
        <dbReference type="PROSITE" id="PS50109"/>
    </source>
</evidence>
<dbReference type="InterPro" id="IPR036890">
    <property type="entry name" value="HATPase_C_sf"/>
</dbReference>
<feature type="modified residue" description="4-aspartylphosphate" evidence="15">
    <location>
        <position position="1015"/>
    </location>
</feature>
<evidence type="ECO:0000256" key="14">
    <source>
        <dbReference type="PROSITE-ProRule" id="PRU00110"/>
    </source>
</evidence>
<dbReference type="NCBIfam" id="TIGR00254">
    <property type="entry name" value="GGDEF"/>
    <property type="match status" value="1"/>
</dbReference>
<dbReference type="SUPFAM" id="SSF55073">
    <property type="entry name" value="Nucleotide cyclase"/>
    <property type="match status" value="1"/>
</dbReference>
<comment type="subcellular location">
    <subcellularLocation>
        <location evidence="2">Cell membrane</location>
        <topology evidence="2">Multi-pass membrane protein</topology>
    </subcellularLocation>
</comment>
<dbReference type="OrthoDB" id="6187449at2"/>
<feature type="domain" description="HAMP" evidence="21">
    <location>
        <begin position="221"/>
        <end position="273"/>
    </location>
</feature>
<dbReference type="SMART" id="SM00387">
    <property type="entry name" value="HATPase_c"/>
    <property type="match status" value="1"/>
</dbReference>
<dbReference type="SMART" id="SM00448">
    <property type="entry name" value="REC"/>
    <property type="match status" value="2"/>
</dbReference>
<dbReference type="Pfam" id="PF02518">
    <property type="entry name" value="HATPase_c"/>
    <property type="match status" value="1"/>
</dbReference>
<dbReference type="SUPFAM" id="SSF55874">
    <property type="entry name" value="ATPase domain of HSP90 chaperone/DNA topoisomerase II/histidine kinase"/>
    <property type="match status" value="1"/>
</dbReference>
<keyword evidence="4 15" id="KW-0597">Phosphoprotein</keyword>
<feature type="modified residue" description="4-aspartylphosphate" evidence="15">
    <location>
        <position position="729"/>
    </location>
</feature>
<evidence type="ECO:0000256" key="16">
    <source>
        <dbReference type="SAM" id="MobiDB-lite"/>
    </source>
</evidence>
<feature type="domain" description="Response regulatory" evidence="19">
    <location>
        <begin position="966"/>
        <end position="1082"/>
    </location>
</feature>
<dbReference type="InterPro" id="IPR004358">
    <property type="entry name" value="Sig_transdc_His_kin-like_C"/>
</dbReference>
<dbReference type="Pfam" id="PF00072">
    <property type="entry name" value="Response_reg"/>
    <property type="match status" value="2"/>
</dbReference>
<feature type="domain" description="Histidine kinase" evidence="18">
    <location>
        <begin position="295"/>
        <end position="521"/>
    </location>
</feature>
<dbReference type="PROSITE" id="PS50887">
    <property type="entry name" value="GGDEF"/>
    <property type="match status" value="1"/>
</dbReference>
<dbReference type="InterPro" id="IPR005467">
    <property type="entry name" value="His_kinase_dom"/>
</dbReference>
<feature type="domain" description="EAL" evidence="20">
    <location>
        <begin position="1267"/>
        <end position="1521"/>
    </location>
</feature>
<dbReference type="Pfam" id="PF01627">
    <property type="entry name" value="Hpt"/>
    <property type="match status" value="1"/>
</dbReference>
<dbReference type="InterPro" id="IPR000160">
    <property type="entry name" value="GGDEF_dom"/>
</dbReference>
<dbReference type="Proteomes" id="UP000319732">
    <property type="component" value="Unassembled WGS sequence"/>
</dbReference>
<keyword evidence="3" id="KW-1003">Cell membrane</keyword>
<keyword evidence="12" id="KW-0902">Two-component regulatory system</keyword>
<keyword evidence="7 17" id="KW-0812">Transmembrane</keyword>
<dbReference type="PROSITE" id="PS50883">
    <property type="entry name" value="EAL"/>
    <property type="match status" value="1"/>
</dbReference>
<feature type="compositionally biased region" description="Polar residues" evidence="16">
    <location>
        <begin position="1"/>
        <end position="16"/>
    </location>
</feature>
<dbReference type="SUPFAM" id="SSF52172">
    <property type="entry name" value="CheY-like"/>
    <property type="match status" value="3"/>
</dbReference>
<gene>
    <name evidence="24" type="ORF">FKG94_02305</name>
</gene>
<feature type="region of interest" description="Disordered" evidence="16">
    <location>
        <begin position="1"/>
        <end position="20"/>
    </location>
</feature>
<dbReference type="SMART" id="SM00052">
    <property type="entry name" value="EAL"/>
    <property type="match status" value="1"/>
</dbReference>
<dbReference type="CDD" id="cd00082">
    <property type="entry name" value="HisKA"/>
    <property type="match status" value="1"/>
</dbReference>
<keyword evidence="10" id="KW-0067">ATP-binding</keyword>
<evidence type="ECO:0000256" key="10">
    <source>
        <dbReference type="ARBA" id="ARBA00022840"/>
    </source>
</evidence>
<dbReference type="InterPro" id="IPR001789">
    <property type="entry name" value="Sig_transdc_resp-reg_receiver"/>
</dbReference>
<feature type="transmembrane region" description="Helical" evidence="17">
    <location>
        <begin position="31"/>
        <end position="53"/>
    </location>
</feature>
<dbReference type="Gene3D" id="3.40.50.2300">
    <property type="match status" value="3"/>
</dbReference>
<evidence type="ECO:0000256" key="4">
    <source>
        <dbReference type="ARBA" id="ARBA00022553"/>
    </source>
</evidence>
<dbReference type="Gene3D" id="3.20.20.450">
    <property type="entry name" value="EAL domain"/>
    <property type="match status" value="1"/>
</dbReference>
<dbReference type="PANTHER" id="PTHR45339">
    <property type="entry name" value="HYBRID SIGNAL TRANSDUCTION HISTIDINE KINASE J"/>
    <property type="match status" value="1"/>
</dbReference>
<evidence type="ECO:0000256" key="7">
    <source>
        <dbReference type="ARBA" id="ARBA00022692"/>
    </source>
</evidence>
<dbReference type="PROSITE" id="PS50894">
    <property type="entry name" value="HPT"/>
    <property type="match status" value="1"/>
</dbReference>
<dbReference type="FunFam" id="3.30.565.10:FF:000010">
    <property type="entry name" value="Sensor histidine kinase RcsC"/>
    <property type="match status" value="1"/>
</dbReference>
<dbReference type="InterPro" id="IPR003661">
    <property type="entry name" value="HisK_dim/P_dom"/>
</dbReference>
<feature type="domain" description="Response regulatory" evidence="19">
    <location>
        <begin position="540"/>
        <end position="657"/>
    </location>
</feature>
<evidence type="ECO:0000259" key="20">
    <source>
        <dbReference type="PROSITE" id="PS50883"/>
    </source>
</evidence>
<dbReference type="PROSITE" id="PS50110">
    <property type="entry name" value="RESPONSE_REGULATORY"/>
    <property type="match status" value="3"/>
</dbReference>
<evidence type="ECO:0000259" key="22">
    <source>
        <dbReference type="PROSITE" id="PS50887"/>
    </source>
</evidence>
<dbReference type="Gene3D" id="3.30.565.10">
    <property type="entry name" value="Histidine kinase-like ATPase, C-terminal domain"/>
    <property type="match status" value="1"/>
</dbReference>
<dbReference type="EMBL" id="VHSG01000003">
    <property type="protein sequence ID" value="TQV85695.1"/>
    <property type="molecule type" value="Genomic_DNA"/>
</dbReference>
<evidence type="ECO:0000256" key="11">
    <source>
        <dbReference type="ARBA" id="ARBA00022989"/>
    </source>
</evidence>
<dbReference type="Pfam" id="PF00990">
    <property type="entry name" value="GGDEF"/>
    <property type="match status" value="1"/>
</dbReference>
<dbReference type="InterPro" id="IPR036641">
    <property type="entry name" value="HPT_dom_sf"/>
</dbReference>
<dbReference type="CDD" id="cd16922">
    <property type="entry name" value="HATPase_EvgS-ArcB-TorS-like"/>
    <property type="match status" value="1"/>
</dbReference>
<comment type="caution">
    <text evidence="24">The sequence shown here is derived from an EMBL/GenBank/DDBJ whole genome shotgun (WGS) entry which is preliminary data.</text>
</comment>
<evidence type="ECO:0000256" key="8">
    <source>
        <dbReference type="ARBA" id="ARBA00022741"/>
    </source>
</evidence>
<dbReference type="GO" id="GO:0000155">
    <property type="term" value="F:phosphorelay sensor kinase activity"/>
    <property type="evidence" value="ECO:0007669"/>
    <property type="project" value="InterPro"/>
</dbReference>
<dbReference type="SUPFAM" id="SSF47384">
    <property type="entry name" value="Homodimeric domain of signal transducing histidine kinase"/>
    <property type="match status" value="1"/>
</dbReference>
<feature type="domain" description="Response regulatory" evidence="19">
    <location>
        <begin position="680"/>
        <end position="797"/>
    </location>
</feature>
<evidence type="ECO:0000256" key="17">
    <source>
        <dbReference type="SAM" id="Phobius"/>
    </source>
</evidence>
<keyword evidence="11 17" id="KW-1133">Transmembrane helix</keyword>
<dbReference type="InterPro" id="IPR035919">
    <property type="entry name" value="EAL_sf"/>
</dbReference>
<dbReference type="InterPro" id="IPR003660">
    <property type="entry name" value="HAMP_dom"/>
</dbReference>
<comment type="catalytic activity">
    <reaction evidence="1">
        <text>ATP + protein L-histidine = ADP + protein N-phospho-L-histidine.</text>
        <dbReference type="EC" id="2.7.13.3"/>
    </reaction>
</comment>
<dbReference type="PANTHER" id="PTHR45339:SF1">
    <property type="entry name" value="HYBRID SIGNAL TRANSDUCTION HISTIDINE KINASE J"/>
    <property type="match status" value="1"/>
</dbReference>
<organism evidence="24 25">
    <name type="scientific">Exilibacterium tricleocarpae</name>
    <dbReference type="NCBI Taxonomy" id="2591008"/>
    <lineage>
        <taxon>Bacteria</taxon>
        <taxon>Pseudomonadati</taxon>
        <taxon>Pseudomonadota</taxon>
        <taxon>Gammaproteobacteria</taxon>
        <taxon>Cellvibrionales</taxon>
        <taxon>Cellvibrionaceae</taxon>
        <taxon>Exilibacterium</taxon>
    </lineage>
</organism>
<evidence type="ECO:0000259" key="19">
    <source>
        <dbReference type="PROSITE" id="PS50110"/>
    </source>
</evidence>
<dbReference type="InterPro" id="IPR008207">
    <property type="entry name" value="Sig_transdc_His_kin_Hpt_dom"/>
</dbReference>
<dbReference type="Pfam" id="PF00512">
    <property type="entry name" value="HisKA"/>
    <property type="match status" value="1"/>
</dbReference>
<dbReference type="InterPro" id="IPR011006">
    <property type="entry name" value="CheY-like_superfamily"/>
</dbReference>
<feature type="modified residue" description="4-aspartylphosphate" evidence="15">
    <location>
        <position position="594"/>
    </location>
</feature>
<evidence type="ECO:0000256" key="9">
    <source>
        <dbReference type="ARBA" id="ARBA00022777"/>
    </source>
</evidence>
<protein>
    <submittedName>
        <fullName evidence="24">EAL domain-containing protein</fullName>
    </submittedName>
</protein>
<dbReference type="Gene3D" id="1.10.287.130">
    <property type="match status" value="1"/>
</dbReference>
<dbReference type="PRINTS" id="PR00344">
    <property type="entry name" value="BCTRLSENSOR"/>
</dbReference>
<evidence type="ECO:0000256" key="6">
    <source>
        <dbReference type="ARBA" id="ARBA00022679"/>
    </source>
</evidence>
<dbReference type="GO" id="GO:0005524">
    <property type="term" value="F:ATP binding"/>
    <property type="evidence" value="ECO:0007669"/>
    <property type="project" value="UniProtKB-KW"/>
</dbReference>
<dbReference type="Gene3D" id="1.20.120.160">
    <property type="entry name" value="HPT domain"/>
    <property type="match status" value="1"/>
</dbReference>
<dbReference type="Gene3D" id="3.30.70.270">
    <property type="match status" value="1"/>
</dbReference>
<dbReference type="SUPFAM" id="SSF47226">
    <property type="entry name" value="Histidine-containing phosphotransfer domain, HPT domain"/>
    <property type="match status" value="1"/>
</dbReference>
<name>A0A545U893_9GAMM</name>
<feature type="modified residue" description="Phosphohistidine" evidence="14">
    <location>
        <position position="889"/>
    </location>
</feature>
<dbReference type="InterPro" id="IPR003594">
    <property type="entry name" value="HATPase_dom"/>
</dbReference>
<dbReference type="InterPro" id="IPR036097">
    <property type="entry name" value="HisK_dim/P_sf"/>
</dbReference>
<dbReference type="CDD" id="cd17546">
    <property type="entry name" value="REC_hyHK_CKI1_RcsC-like"/>
    <property type="match status" value="1"/>
</dbReference>
<dbReference type="CDD" id="cd01949">
    <property type="entry name" value="GGDEF"/>
    <property type="match status" value="1"/>
</dbReference>
<evidence type="ECO:0000256" key="2">
    <source>
        <dbReference type="ARBA" id="ARBA00004651"/>
    </source>
</evidence>
<evidence type="ECO:0000259" key="23">
    <source>
        <dbReference type="PROSITE" id="PS50894"/>
    </source>
</evidence>
<feature type="transmembrane region" description="Helical" evidence="17">
    <location>
        <begin position="201"/>
        <end position="219"/>
    </location>
</feature>
<dbReference type="Gene3D" id="6.10.340.10">
    <property type="match status" value="1"/>
</dbReference>
<evidence type="ECO:0000256" key="13">
    <source>
        <dbReference type="ARBA" id="ARBA00023136"/>
    </source>
</evidence>
<dbReference type="GO" id="GO:0005886">
    <property type="term" value="C:plasma membrane"/>
    <property type="evidence" value="ECO:0007669"/>
    <property type="project" value="UniProtKB-SubCell"/>
</dbReference>
<evidence type="ECO:0000256" key="15">
    <source>
        <dbReference type="PROSITE-ProRule" id="PRU00169"/>
    </source>
</evidence>
<proteinExistence type="predicted"/>
<dbReference type="SMART" id="SM00267">
    <property type="entry name" value="GGDEF"/>
    <property type="match status" value="1"/>
</dbReference>
<feature type="domain" description="GGDEF" evidence="22">
    <location>
        <begin position="1125"/>
        <end position="1258"/>
    </location>
</feature>
<evidence type="ECO:0000256" key="3">
    <source>
        <dbReference type="ARBA" id="ARBA00022475"/>
    </source>
</evidence>